<comment type="caution">
    <text evidence="7">The sequence shown here is derived from an EMBL/GenBank/DDBJ whole genome shotgun (WGS) entry which is preliminary data.</text>
</comment>
<evidence type="ECO:0000256" key="3">
    <source>
        <dbReference type="ARBA" id="ARBA00022692"/>
    </source>
</evidence>
<organism evidence="7 8">
    <name type="scientific">Microctonus hyperodae</name>
    <name type="common">Parasitoid wasp</name>
    <dbReference type="NCBI Taxonomy" id="165561"/>
    <lineage>
        <taxon>Eukaryota</taxon>
        <taxon>Metazoa</taxon>
        <taxon>Ecdysozoa</taxon>
        <taxon>Arthropoda</taxon>
        <taxon>Hexapoda</taxon>
        <taxon>Insecta</taxon>
        <taxon>Pterygota</taxon>
        <taxon>Neoptera</taxon>
        <taxon>Endopterygota</taxon>
        <taxon>Hymenoptera</taxon>
        <taxon>Apocrita</taxon>
        <taxon>Ichneumonoidea</taxon>
        <taxon>Braconidae</taxon>
        <taxon>Euphorinae</taxon>
        <taxon>Microctonus</taxon>
    </lineage>
</organism>
<evidence type="ECO:0000256" key="4">
    <source>
        <dbReference type="ARBA" id="ARBA00022989"/>
    </source>
</evidence>
<evidence type="ECO:0000256" key="2">
    <source>
        <dbReference type="ARBA" id="ARBA00022475"/>
    </source>
</evidence>
<dbReference type="GO" id="GO:0050909">
    <property type="term" value="P:sensory perception of taste"/>
    <property type="evidence" value="ECO:0007669"/>
    <property type="project" value="InterPro"/>
</dbReference>
<proteinExistence type="predicted"/>
<keyword evidence="5 6" id="KW-0472">Membrane</keyword>
<evidence type="ECO:0000313" key="7">
    <source>
        <dbReference type="EMBL" id="KAK0182850.1"/>
    </source>
</evidence>
<keyword evidence="2" id="KW-1003">Cell membrane</keyword>
<dbReference type="GO" id="GO:0005886">
    <property type="term" value="C:plasma membrane"/>
    <property type="evidence" value="ECO:0007669"/>
    <property type="project" value="UniProtKB-SubCell"/>
</dbReference>
<dbReference type="EMBL" id="JAQQBR010000001">
    <property type="protein sequence ID" value="KAK0182850.1"/>
    <property type="molecule type" value="Genomic_DNA"/>
</dbReference>
<name>A0AA39G772_MICHY</name>
<evidence type="ECO:0000256" key="6">
    <source>
        <dbReference type="SAM" id="Phobius"/>
    </source>
</evidence>
<accession>A0AA39G772</accession>
<feature type="transmembrane region" description="Helical" evidence="6">
    <location>
        <begin position="62"/>
        <end position="80"/>
    </location>
</feature>
<sequence length="81" mass="9429">MAVGVTRLMDQIETTPNMLYHVMDAHQNNQQMISQLKQFSLELLHRKIQITAYNFIPLDSTLLHSIISMVITYLVILLQMQ</sequence>
<evidence type="ECO:0000313" key="8">
    <source>
        <dbReference type="Proteomes" id="UP001168972"/>
    </source>
</evidence>
<evidence type="ECO:0000256" key="1">
    <source>
        <dbReference type="ARBA" id="ARBA00004651"/>
    </source>
</evidence>
<dbReference type="Pfam" id="PF08395">
    <property type="entry name" value="7tm_7"/>
    <property type="match status" value="1"/>
</dbReference>
<keyword evidence="3 6" id="KW-0812">Transmembrane</keyword>
<dbReference type="InterPro" id="IPR013604">
    <property type="entry name" value="7TM_chemorcpt"/>
</dbReference>
<protein>
    <recommendedName>
        <fullName evidence="9">Gustatory receptor</fullName>
    </recommendedName>
</protein>
<evidence type="ECO:0008006" key="9">
    <source>
        <dbReference type="Google" id="ProtNLM"/>
    </source>
</evidence>
<reference evidence="7" key="1">
    <citation type="journal article" date="2023" name="bioRxiv">
        <title>Scaffold-level genome assemblies of two parasitoid biocontrol wasps reveal the parthenogenesis mechanism and an associated novel virus.</title>
        <authorList>
            <person name="Inwood S."/>
            <person name="Skelly J."/>
            <person name="Guhlin J."/>
            <person name="Harrop T."/>
            <person name="Goldson S."/>
            <person name="Dearden P."/>
        </authorList>
    </citation>
    <scope>NUCLEOTIDE SEQUENCE</scope>
    <source>
        <strain evidence="7">Lincoln</strain>
        <tissue evidence="7">Whole body</tissue>
    </source>
</reference>
<gene>
    <name evidence="7" type="ORF">PV327_000942</name>
</gene>
<comment type="subcellular location">
    <subcellularLocation>
        <location evidence="1">Cell membrane</location>
        <topology evidence="1">Multi-pass membrane protein</topology>
    </subcellularLocation>
</comment>
<dbReference type="Proteomes" id="UP001168972">
    <property type="component" value="Unassembled WGS sequence"/>
</dbReference>
<reference evidence="7" key="2">
    <citation type="submission" date="2023-03" db="EMBL/GenBank/DDBJ databases">
        <authorList>
            <person name="Inwood S.N."/>
            <person name="Skelly J.G."/>
            <person name="Guhlin J."/>
            <person name="Harrop T.W.R."/>
            <person name="Goldson S.G."/>
            <person name="Dearden P.K."/>
        </authorList>
    </citation>
    <scope>NUCLEOTIDE SEQUENCE</scope>
    <source>
        <strain evidence="7">Lincoln</strain>
        <tissue evidence="7">Whole body</tissue>
    </source>
</reference>
<keyword evidence="8" id="KW-1185">Reference proteome</keyword>
<keyword evidence="4 6" id="KW-1133">Transmembrane helix</keyword>
<evidence type="ECO:0000256" key="5">
    <source>
        <dbReference type="ARBA" id="ARBA00023136"/>
    </source>
</evidence>
<dbReference type="AlphaFoldDB" id="A0AA39G772"/>